<dbReference type="RefSeq" id="XP_046063294.1">
    <property type="nucleotide sequence ID" value="XM_046203526.1"/>
</dbReference>
<dbReference type="AlphaFoldDB" id="A0A9P8PBY4"/>
<organism evidence="1 2">
    <name type="scientific">Ogataea philodendri</name>
    <dbReference type="NCBI Taxonomy" id="1378263"/>
    <lineage>
        <taxon>Eukaryota</taxon>
        <taxon>Fungi</taxon>
        <taxon>Dikarya</taxon>
        <taxon>Ascomycota</taxon>
        <taxon>Saccharomycotina</taxon>
        <taxon>Pichiomycetes</taxon>
        <taxon>Pichiales</taxon>
        <taxon>Pichiaceae</taxon>
        <taxon>Ogataea</taxon>
    </lineage>
</organism>
<evidence type="ECO:0000313" key="2">
    <source>
        <dbReference type="Proteomes" id="UP000769157"/>
    </source>
</evidence>
<dbReference type="Gene3D" id="3.40.50.10680">
    <property type="entry name" value="CofD-like domains"/>
    <property type="match status" value="1"/>
</dbReference>
<reference evidence="1" key="1">
    <citation type="journal article" date="2021" name="Open Biol.">
        <title>Shared evolutionary footprints suggest mitochondrial oxidative damage underlies multiple complex I losses in fungi.</title>
        <authorList>
            <person name="Schikora-Tamarit M.A."/>
            <person name="Marcet-Houben M."/>
            <person name="Nosek J."/>
            <person name="Gabaldon T."/>
        </authorList>
    </citation>
    <scope>NUCLEOTIDE SEQUENCE</scope>
    <source>
        <strain evidence="1">CBS6075</strain>
    </source>
</reference>
<keyword evidence="2" id="KW-1185">Reference proteome</keyword>
<dbReference type="Pfam" id="PF01933">
    <property type="entry name" value="CofD"/>
    <property type="match status" value="1"/>
</dbReference>
<dbReference type="PANTHER" id="PTHR31240:SF0">
    <property type="entry name" value="MATERNAL EFFECT EMBRYO ARREST 18"/>
    <property type="match status" value="1"/>
</dbReference>
<dbReference type="GO" id="GO:0043743">
    <property type="term" value="F:LPPG:FO 2-phospho-L-lactate transferase activity"/>
    <property type="evidence" value="ECO:0007669"/>
    <property type="project" value="InterPro"/>
</dbReference>
<dbReference type="Proteomes" id="UP000769157">
    <property type="component" value="Unassembled WGS sequence"/>
</dbReference>
<comment type="caution">
    <text evidence="1">The sequence shown here is derived from an EMBL/GenBank/DDBJ whole genome shotgun (WGS) entry which is preliminary data.</text>
</comment>
<proteinExistence type="predicted"/>
<sequence>MVDIAIISGGTATNSILDVIQELSGSESHIGSVSHILPVSDNGGSTSEIIRVLGGCSVGDLRSRIVRLIPDKSSSLRELLSHRLSANSKEAKSEWELIVDGSHELWDQVEPACKEIIRSFLIHVHMEILKRSRNSAKNFRFELASVGNLFLTGARLFCGSLDSAVELILRVARAPSSINVIPCLNTNFTYHISALLKDGTIITGQSQISHPSRLETSKHPIEESSLPYPLVRSDSLIHPPPITPSGRTSPVHKHPLFSGSTDQLDSQAIIYGQSEPRNYPKLPESDSEGESEFAVPSYIHPDLKKSQLHVDKDDTAPLPAPIDRIFYISPYGEEIYPTAQSRVINCLSNSNVIVYSIGSLMTSIIPVLILQGVGEAILENQKKKVLLLNGCLDRETQSLDALGFIQAIHNALAYSMRLNNKRRYGTSQGQELPYSSFVTHLIHLNPSKEVVVDTNKIEGLQIRCVGVLPQKNNPQNYDQDDLRRKLQSIANE</sequence>
<dbReference type="SUPFAM" id="SSF142338">
    <property type="entry name" value="CofD-like"/>
    <property type="match status" value="1"/>
</dbReference>
<dbReference type="InterPro" id="IPR038136">
    <property type="entry name" value="CofD-like_dom_sf"/>
</dbReference>
<dbReference type="PANTHER" id="PTHR31240">
    <property type="entry name" value="MATERNAL EFFECT EMBRYO ARREST 18"/>
    <property type="match status" value="1"/>
</dbReference>
<dbReference type="OrthoDB" id="10267139at2759"/>
<dbReference type="InterPro" id="IPR002882">
    <property type="entry name" value="CofD"/>
</dbReference>
<dbReference type="GeneID" id="70234602"/>
<dbReference type="EMBL" id="JAEUBE010000158">
    <property type="protein sequence ID" value="KAH3668880.1"/>
    <property type="molecule type" value="Genomic_DNA"/>
</dbReference>
<protein>
    <submittedName>
        <fullName evidence="1">Uncharacterized protein</fullName>
    </submittedName>
</protein>
<accession>A0A9P8PBY4</accession>
<name>A0A9P8PBY4_9ASCO</name>
<reference evidence="1" key="2">
    <citation type="submission" date="2021-01" db="EMBL/GenBank/DDBJ databases">
        <authorList>
            <person name="Schikora-Tamarit M.A."/>
        </authorList>
    </citation>
    <scope>NUCLEOTIDE SEQUENCE</scope>
    <source>
        <strain evidence="1">CBS6075</strain>
    </source>
</reference>
<gene>
    <name evidence="1" type="ORF">OGAPHI_002635</name>
</gene>
<evidence type="ECO:0000313" key="1">
    <source>
        <dbReference type="EMBL" id="KAH3668880.1"/>
    </source>
</evidence>